<sequence length="65" mass="8160">MDELRQQDPKCTRKYGYRRITDVLHDYGFKINHKRVLRIMREHDWLCRAFNRQKRNIIFIKEPLV</sequence>
<evidence type="ECO:0000313" key="2">
    <source>
        <dbReference type="EMBL" id="MBT1137461.1"/>
    </source>
</evidence>
<gene>
    <name evidence="2" type="ORF">JKL17_04810</name>
</gene>
<dbReference type="Proteomes" id="UP000694640">
    <property type="component" value="Unassembled WGS sequence"/>
</dbReference>
<comment type="caution">
    <text evidence="2">The sequence shown here is derived from an EMBL/GenBank/DDBJ whole genome shotgun (WGS) entry which is preliminary data.</text>
</comment>
<protein>
    <submittedName>
        <fullName evidence="2">Transposase</fullName>
    </submittedName>
</protein>
<keyword evidence="3" id="KW-1185">Reference proteome</keyword>
<evidence type="ECO:0000313" key="3">
    <source>
        <dbReference type="Proteomes" id="UP000694640"/>
    </source>
</evidence>
<dbReference type="Pfam" id="PF13276">
    <property type="entry name" value="HTH_21"/>
    <property type="match status" value="1"/>
</dbReference>
<dbReference type="InterPro" id="IPR025948">
    <property type="entry name" value="HTH-like_dom"/>
</dbReference>
<proteinExistence type="predicted"/>
<feature type="domain" description="HTH-like" evidence="1">
    <location>
        <begin position="13"/>
        <end position="49"/>
    </location>
</feature>
<name>A0ABS5UFV3_9LACO</name>
<reference evidence="2 3" key="1">
    <citation type="submission" date="2021-01" db="EMBL/GenBank/DDBJ databases">
        <title>High-quality draft genome sequence data of six Lactiplantibacillus plantarum subsp. argentoratensis strains isolated from various Greek sourdoughs.</title>
        <authorList>
            <person name="Syrokou M.K."/>
            <person name="Paramithiotis S."/>
            <person name="Skandamis P.N."/>
            <person name="Drosinos E.H."/>
            <person name="Bosnea L."/>
            <person name="Mataragas M."/>
        </authorList>
    </citation>
    <scope>NUCLEOTIDE SEQUENCE [LARGE SCALE GENOMIC DNA]</scope>
    <source>
        <strain evidence="2 3">LQC 2520</strain>
    </source>
</reference>
<evidence type="ECO:0000259" key="1">
    <source>
        <dbReference type="Pfam" id="PF13276"/>
    </source>
</evidence>
<dbReference type="RefSeq" id="WP_187337872.1">
    <property type="nucleotide sequence ID" value="NZ_JAEQMM010000003.1"/>
</dbReference>
<accession>A0ABS5UFV3</accession>
<dbReference type="EMBL" id="JAEQMM010000003">
    <property type="protein sequence ID" value="MBT1137461.1"/>
    <property type="molecule type" value="Genomic_DNA"/>
</dbReference>
<organism evidence="2 3">
    <name type="scientific">Lactiplantibacillus argentoratensis</name>
    <dbReference type="NCBI Taxonomy" id="271881"/>
    <lineage>
        <taxon>Bacteria</taxon>
        <taxon>Bacillati</taxon>
        <taxon>Bacillota</taxon>
        <taxon>Bacilli</taxon>
        <taxon>Lactobacillales</taxon>
        <taxon>Lactobacillaceae</taxon>
        <taxon>Lactiplantibacillus</taxon>
    </lineage>
</organism>